<dbReference type="SUPFAM" id="SSF56059">
    <property type="entry name" value="Glutathione synthetase ATP-binding domain-like"/>
    <property type="match status" value="1"/>
</dbReference>
<dbReference type="PANTHER" id="PTHR21621">
    <property type="entry name" value="RIBOSOMAL PROTEIN S6 MODIFICATION PROTEIN"/>
    <property type="match status" value="1"/>
</dbReference>
<dbReference type="EMBL" id="BOOC01000015">
    <property type="protein sequence ID" value="GIH40773.1"/>
    <property type="molecule type" value="Genomic_DNA"/>
</dbReference>
<dbReference type="Gene3D" id="3.30.470.20">
    <property type="entry name" value="ATP-grasp fold, B domain"/>
    <property type="match status" value="1"/>
</dbReference>
<keyword evidence="4" id="KW-1185">Reference proteome</keyword>
<protein>
    <recommendedName>
        <fullName evidence="2">ATP-grasp domain-containing protein</fullName>
    </recommendedName>
</protein>
<feature type="domain" description="ATP-grasp" evidence="2">
    <location>
        <begin position="129"/>
        <end position="318"/>
    </location>
</feature>
<dbReference type="Proteomes" id="UP000603904">
    <property type="component" value="Unassembled WGS sequence"/>
</dbReference>
<dbReference type="InterPro" id="IPR011761">
    <property type="entry name" value="ATP-grasp"/>
</dbReference>
<evidence type="ECO:0000313" key="3">
    <source>
        <dbReference type="EMBL" id="GIH40773.1"/>
    </source>
</evidence>
<keyword evidence="1" id="KW-0547">Nucleotide-binding</keyword>
<dbReference type="PANTHER" id="PTHR21621:SF0">
    <property type="entry name" value="BETA-CITRYLGLUTAMATE SYNTHASE B-RELATED"/>
    <property type="match status" value="1"/>
</dbReference>
<dbReference type="RefSeq" id="WP_204058154.1">
    <property type="nucleotide sequence ID" value="NZ_BAAAGP010000014.1"/>
</dbReference>
<sequence length="322" mass="36452">MLLIISDPRDDSVRMVVRRLAERDVPFLWWDEAEFPERTVIGTRLSGEGWRQSLTHGGTTYDLAEVTAVWHRRPNPPSAPSVADPSQRAYAEQMARQMLQGVYELMPAERWMPARPKHLARVDNKLLHLRRAVELGFTVPDTVVGNDPGDLVPAWRRSGGRLISKALDFRPFFVDGEDHHVYTTKIERRDLAGRHRVRHCPVILQPNLAKAVELRVTVVGDRVFSAEIDSQSSRLTSQDWRHYEDLGVAYRPHPLPAEVEKRCLRLVDSLGLSYGAVDLILTPDGEYVFLELNVSGQWAFVELRAGLPIGDAIAGWLTEGRS</sequence>
<evidence type="ECO:0000313" key="4">
    <source>
        <dbReference type="Proteomes" id="UP000603904"/>
    </source>
</evidence>
<keyword evidence="1" id="KW-0067">ATP-binding</keyword>
<accession>A0ABQ4G1C9</accession>
<dbReference type="PROSITE" id="PS50975">
    <property type="entry name" value="ATP_GRASP"/>
    <property type="match status" value="1"/>
</dbReference>
<proteinExistence type="predicted"/>
<name>A0ABQ4G1C9_9ACTN</name>
<evidence type="ECO:0000259" key="2">
    <source>
        <dbReference type="PROSITE" id="PS50975"/>
    </source>
</evidence>
<dbReference type="Pfam" id="PF21068">
    <property type="entry name" value="ATPgraspMvdD"/>
    <property type="match status" value="1"/>
</dbReference>
<dbReference type="InterPro" id="IPR048936">
    <property type="entry name" value="MvdD-like_ATPgrasp"/>
</dbReference>
<comment type="caution">
    <text evidence="3">The sequence shown here is derived from an EMBL/GenBank/DDBJ whole genome shotgun (WGS) entry which is preliminary data.</text>
</comment>
<gene>
    <name evidence="3" type="ORF">Mco01_37730</name>
</gene>
<reference evidence="3 4" key="1">
    <citation type="submission" date="2021-01" db="EMBL/GenBank/DDBJ databases">
        <title>Whole genome shotgun sequence of Microbispora corallina NBRC 16416.</title>
        <authorList>
            <person name="Komaki H."/>
            <person name="Tamura T."/>
        </authorList>
    </citation>
    <scope>NUCLEOTIDE SEQUENCE [LARGE SCALE GENOMIC DNA]</scope>
    <source>
        <strain evidence="3 4">NBRC 16416</strain>
    </source>
</reference>
<evidence type="ECO:0000256" key="1">
    <source>
        <dbReference type="PROSITE-ProRule" id="PRU00409"/>
    </source>
</evidence>
<organism evidence="3 4">
    <name type="scientific">Microbispora corallina</name>
    <dbReference type="NCBI Taxonomy" id="83302"/>
    <lineage>
        <taxon>Bacteria</taxon>
        <taxon>Bacillati</taxon>
        <taxon>Actinomycetota</taxon>
        <taxon>Actinomycetes</taxon>
        <taxon>Streptosporangiales</taxon>
        <taxon>Streptosporangiaceae</taxon>
        <taxon>Microbispora</taxon>
    </lineage>
</organism>